<dbReference type="PROSITE" id="PS00856">
    <property type="entry name" value="GUANYLATE_KINASE_1"/>
    <property type="match status" value="1"/>
</dbReference>
<dbReference type="PANTHER" id="PTHR23117">
    <property type="entry name" value="GUANYLATE KINASE-RELATED"/>
    <property type="match status" value="1"/>
</dbReference>
<dbReference type="FunCoup" id="A0A6P6Y674">
    <property type="interactions" value="1652"/>
</dbReference>
<comment type="similarity">
    <text evidence="1">Belongs to the guanylate kinase family.</text>
</comment>
<dbReference type="FunFam" id="3.40.50.300:FF:000776">
    <property type="entry name" value="Guanylate kinase 2"/>
    <property type="match status" value="1"/>
</dbReference>
<dbReference type="PANTHER" id="PTHR23117:SF13">
    <property type="entry name" value="GUANYLATE KINASE"/>
    <property type="match status" value="1"/>
</dbReference>
<dbReference type="InterPro" id="IPR008144">
    <property type="entry name" value="Guanylate_kin-like_dom"/>
</dbReference>
<dbReference type="KEGG" id="dpte:113794096"/>
<evidence type="ECO:0000256" key="3">
    <source>
        <dbReference type="ARBA" id="ARBA00022679"/>
    </source>
</evidence>
<evidence type="ECO:0000259" key="7">
    <source>
        <dbReference type="PROSITE" id="PS50052"/>
    </source>
</evidence>
<dbReference type="SMART" id="SM00072">
    <property type="entry name" value="GuKc"/>
    <property type="match status" value="1"/>
</dbReference>
<dbReference type="OMA" id="NFETCYK"/>
<keyword evidence="5" id="KW-0418">Kinase</keyword>
<dbReference type="InParanoid" id="A0A6P6Y674"/>
<accession>A0A6P6Y674</accession>
<dbReference type="InterPro" id="IPR008145">
    <property type="entry name" value="GK/Ca_channel_bsu"/>
</dbReference>
<dbReference type="Pfam" id="PF00625">
    <property type="entry name" value="Guanylate_kin"/>
    <property type="match status" value="1"/>
</dbReference>
<sequence>MLSIGTPNEKLYKRPLSSNSNNSIQLVKKQTSLITSTKNNLNLIQKSTSLNDDDNITNDVNFVNLFHQPSLIKPFLSSPTTTAYNLRQTWNNQCQFLAVPAPLVIAGPSGSGKSTLLKRLMNEFQDCFGFSISHTTRKPRNGEQNGREYYFIDSETFEKSIQNDEFIEYTRFSNNYYGTSKKAVKDVQNSGKICILDVEIDGVRNLKNTDLNPRFVFIKPPSLEILEQRLRSRGTETEESVQQRLQRAIEELKFGEIEGMFDLIITNDDIEKAYSILRQFILNEVEALKKSRGM</sequence>
<reference evidence="9" key="1">
    <citation type="submission" date="2025-08" db="UniProtKB">
        <authorList>
            <consortium name="RefSeq"/>
        </authorList>
    </citation>
    <scope>IDENTIFICATION</scope>
    <source>
        <strain evidence="9">Airmid</strain>
    </source>
</reference>
<evidence type="ECO:0000256" key="4">
    <source>
        <dbReference type="ARBA" id="ARBA00022741"/>
    </source>
</evidence>
<dbReference type="OrthoDB" id="6334211at2759"/>
<gene>
    <name evidence="9" type="primary">LOC113794096</name>
</gene>
<dbReference type="GO" id="GO:0005524">
    <property type="term" value="F:ATP binding"/>
    <property type="evidence" value="ECO:0007669"/>
    <property type="project" value="UniProtKB-KW"/>
</dbReference>
<evidence type="ECO:0000256" key="5">
    <source>
        <dbReference type="ARBA" id="ARBA00022777"/>
    </source>
</evidence>
<keyword evidence="6" id="KW-0067">ATP-binding</keyword>
<dbReference type="GO" id="GO:0005829">
    <property type="term" value="C:cytosol"/>
    <property type="evidence" value="ECO:0007669"/>
    <property type="project" value="TreeGrafter"/>
</dbReference>
<dbReference type="AlphaFoldDB" id="A0A6P6Y674"/>
<dbReference type="InterPro" id="IPR027417">
    <property type="entry name" value="P-loop_NTPase"/>
</dbReference>
<evidence type="ECO:0000256" key="6">
    <source>
        <dbReference type="ARBA" id="ARBA00022840"/>
    </source>
</evidence>
<evidence type="ECO:0000256" key="2">
    <source>
        <dbReference type="ARBA" id="ARBA00012961"/>
    </source>
</evidence>
<proteinExistence type="inferred from homology"/>
<dbReference type="Gene3D" id="3.30.63.10">
    <property type="entry name" value="Guanylate Kinase phosphate binding domain"/>
    <property type="match status" value="1"/>
</dbReference>
<dbReference type="FunFam" id="3.30.63.10:FF:000002">
    <property type="entry name" value="Guanylate kinase 1"/>
    <property type="match status" value="1"/>
</dbReference>
<dbReference type="Gene3D" id="3.40.50.300">
    <property type="entry name" value="P-loop containing nucleotide triphosphate hydrolases"/>
    <property type="match status" value="1"/>
</dbReference>
<dbReference type="GO" id="GO:0004385">
    <property type="term" value="F:GMP kinase activity"/>
    <property type="evidence" value="ECO:0007669"/>
    <property type="project" value="UniProtKB-EC"/>
</dbReference>
<feature type="domain" description="Guanylate kinase-like" evidence="7">
    <location>
        <begin position="100"/>
        <end position="282"/>
    </location>
</feature>
<dbReference type="InterPro" id="IPR017665">
    <property type="entry name" value="Guanylate_kinase"/>
</dbReference>
<dbReference type="CDD" id="cd00071">
    <property type="entry name" value="GMPK"/>
    <property type="match status" value="1"/>
</dbReference>
<keyword evidence="4" id="KW-0547">Nucleotide-binding</keyword>
<dbReference type="InterPro" id="IPR020590">
    <property type="entry name" value="Guanylate_kinase_CS"/>
</dbReference>
<dbReference type="Proteomes" id="UP000515146">
    <property type="component" value="Unplaced"/>
</dbReference>
<keyword evidence="8" id="KW-1185">Reference proteome</keyword>
<name>A0A6P6Y674_DERPT</name>
<keyword evidence="3" id="KW-0808">Transferase</keyword>
<dbReference type="NCBIfam" id="TIGR03263">
    <property type="entry name" value="guanyl_kin"/>
    <property type="match status" value="1"/>
</dbReference>
<dbReference type="EC" id="2.7.4.8" evidence="2"/>
<dbReference type="SUPFAM" id="SSF52540">
    <property type="entry name" value="P-loop containing nucleoside triphosphate hydrolases"/>
    <property type="match status" value="1"/>
</dbReference>
<dbReference type="RefSeq" id="XP_027199984.1">
    <property type="nucleotide sequence ID" value="XM_027344183.1"/>
</dbReference>
<evidence type="ECO:0000313" key="8">
    <source>
        <dbReference type="Proteomes" id="UP000515146"/>
    </source>
</evidence>
<evidence type="ECO:0000313" key="9">
    <source>
        <dbReference type="RefSeq" id="XP_027199984.1"/>
    </source>
</evidence>
<protein>
    <recommendedName>
        <fullName evidence="2">guanylate kinase</fullName>
        <ecNumber evidence="2">2.7.4.8</ecNumber>
    </recommendedName>
</protein>
<organism evidence="8 9">
    <name type="scientific">Dermatophagoides pteronyssinus</name>
    <name type="common">European house dust mite</name>
    <dbReference type="NCBI Taxonomy" id="6956"/>
    <lineage>
        <taxon>Eukaryota</taxon>
        <taxon>Metazoa</taxon>
        <taxon>Ecdysozoa</taxon>
        <taxon>Arthropoda</taxon>
        <taxon>Chelicerata</taxon>
        <taxon>Arachnida</taxon>
        <taxon>Acari</taxon>
        <taxon>Acariformes</taxon>
        <taxon>Sarcoptiformes</taxon>
        <taxon>Astigmata</taxon>
        <taxon>Psoroptidia</taxon>
        <taxon>Analgoidea</taxon>
        <taxon>Pyroglyphidae</taxon>
        <taxon>Dermatophagoidinae</taxon>
        <taxon>Dermatophagoides</taxon>
    </lineage>
</organism>
<dbReference type="PROSITE" id="PS50052">
    <property type="entry name" value="GUANYLATE_KINASE_2"/>
    <property type="match status" value="1"/>
</dbReference>
<evidence type="ECO:0000256" key="1">
    <source>
        <dbReference type="ARBA" id="ARBA00005790"/>
    </source>
</evidence>